<dbReference type="InterPro" id="IPR029039">
    <property type="entry name" value="Flavoprotein-like_sf"/>
</dbReference>
<reference evidence="3" key="1">
    <citation type="submission" date="2022-07" db="EMBL/GenBank/DDBJ databases">
        <title>Faecal culturing of patients with breast cancer.</title>
        <authorList>
            <person name="Teng N.M.Y."/>
            <person name="Kiu R."/>
            <person name="Evans R."/>
            <person name="Baker D.J."/>
            <person name="Zenner C."/>
            <person name="Robinson S.D."/>
            <person name="Hall L.J."/>
        </authorList>
    </citation>
    <scope>NUCLEOTIDE SEQUENCE</scope>
    <source>
        <strain evidence="3">LH1062</strain>
    </source>
</reference>
<evidence type="ECO:0000259" key="2">
    <source>
        <dbReference type="Pfam" id="PF12682"/>
    </source>
</evidence>
<dbReference type="Gene3D" id="3.40.50.360">
    <property type="match status" value="1"/>
</dbReference>
<organism evidence="3 4">
    <name type="scientific">Allocoprobacillus halotolerans</name>
    <dbReference type="NCBI Taxonomy" id="2944914"/>
    <lineage>
        <taxon>Bacteria</taxon>
        <taxon>Bacillati</taxon>
        <taxon>Bacillota</taxon>
        <taxon>Erysipelotrichia</taxon>
        <taxon>Erysipelotrichales</taxon>
        <taxon>Erysipelotrichaceae</taxon>
        <taxon>Allocoprobacillus</taxon>
    </lineage>
</organism>
<dbReference type="InterPro" id="IPR008254">
    <property type="entry name" value="Flavodoxin/NO_synth"/>
</dbReference>
<feature type="domain" description="Flavodoxin-like" evidence="2">
    <location>
        <begin position="2"/>
        <end position="124"/>
    </location>
</feature>
<dbReference type="RefSeq" id="WP_290142017.1">
    <property type="nucleotide sequence ID" value="NZ_CP101620.1"/>
</dbReference>
<gene>
    <name evidence="3" type="ORF">NMU03_07435</name>
</gene>
<evidence type="ECO:0000256" key="1">
    <source>
        <dbReference type="SAM" id="MobiDB-lite"/>
    </source>
</evidence>
<keyword evidence="4" id="KW-1185">Reference proteome</keyword>
<dbReference type="PANTHER" id="PTHR39201:SF1">
    <property type="entry name" value="FLAVODOXIN-LIKE DOMAIN-CONTAINING PROTEIN"/>
    <property type="match status" value="1"/>
</dbReference>
<accession>A0ABY5I5G4</accession>
<dbReference type="PANTHER" id="PTHR39201">
    <property type="entry name" value="EXPORTED PROTEIN-RELATED"/>
    <property type="match status" value="1"/>
</dbReference>
<dbReference type="Proteomes" id="UP001060112">
    <property type="component" value="Chromosome"/>
</dbReference>
<protein>
    <submittedName>
        <fullName evidence="3">Flavodoxin</fullName>
    </submittedName>
</protein>
<name>A0ABY5I5G4_9FIRM</name>
<feature type="region of interest" description="Disordered" evidence="1">
    <location>
        <begin position="1"/>
        <end position="37"/>
    </location>
</feature>
<feature type="compositionally biased region" description="Acidic residues" evidence="1">
    <location>
        <begin position="1"/>
        <end position="15"/>
    </location>
</feature>
<proteinExistence type="predicted"/>
<evidence type="ECO:0000313" key="4">
    <source>
        <dbReference type="Proteomes" id="UP001060112"/>
    </source>
</evidence>
<feature type="compositionally biased region" description="Polar residues" evidence="1">
    <location>
        <begin position="16"/>
        <end position="27"/>
    </location>
</feature>
<sequence>MIEIVPEEPYSDDDLNYSNDQSRTSLEQNDETSRPGIANSIDVSSYDTIYLGFPIWWNDVPKIILTFLDECDLSGKTLIPFCTSGGTDMSGCEKDLRNSYPQYQWKKGKRLIGHEDASQIQNWILD</sequence>
<dbReference type="SUPFAM" id="SSF52218">
    <property type="entry name" value="Flavoproteins"/>
    <property type="match status" value="1"/>
</dbReference>
<evidence type="ECO:0000313" key="3">
    <source>
        <dbReference type="EMBL" id="UTY40594.1"/>
    </source>
</evidence>
<dbReference type="EMBL" id="CP101620">
    <property type="protein sequence ID" value="UTY40594.1"/>
    <property type="molecule type" value="Genomic_DNA"/>
</dbReference>
<dbReference type="Pfam" id="PF12682">
    <property type="entry name" value="Flavodoxin_4"/>
    <property type="match status" value="1"/>
</dbReference>